<dbReference type="Proteomes" id="UP000799754">
    <property type="component" value="Unassembled WGS sequence"/>
</dbReference>
<dbReference type="EMBL" id="MU006708">
    <property type="protein sequence ID" value="KAF2630061.1"/>
    <property type="molecule type" value="Genomic_DNA"/>
</dbReference>
<name>A0ACB6S783_9PLEO</name>
<evidence type="ECO:0000313" key="2">
    <source>
        <dbReference type="Proteomes" id="UP000799754"/>
    </source>
</evidence>
<evidence type="ECO:0000313" key="1">
    <source>
        <dbReference type="EMBL" id="KAF2630061.1"/>
    </source>
</evidence>
<reference evidence="1" key="1">
    <citation type="journal article" date="2020" name="Stud. Mycol.">
        <title>101 Dothideomycetes genomes: a test case for predicting lifestyles and emergence of pathogens.</title>
        <authorList>
            <person name="Haridas S."/>
            <person name="Albert R."/>
            <person name="Binder M."/>
            <person name="Bloem J."/>
            <person name="Labutti K."/>
            <person name="Salamov A."/>
            <person name="Andreopoulos B."/>
            <person name="Baker S."/>
            <person name="Barry K."/>
            <person name="Bills G."/>
            <person name="Bluhm B."/>
            <person name="Cannon C."/>
            <person name="Castanera R."/>
            <person name="Culley D."/>
            <person name="Daum C."/>
            <person name="Ezra D."/>
            <person name="Gonzalez J."/>
            <person name="Henrissat B."/>
            <person name="Kuo A."/>
            <person name="Liang C."/>
            <person name="Lipzen A."/>
            <person name="Lutzoni F."/>
            <person name="Magnuson J."/>
            <person name="Mondo S."/>
            <person name="Nolan M."/>
            <person name="Ohm R."/>
            <person name="Pangilinan J."/>
            <person name="Park H.-J."/>
            <person name="Ramirez L."/>
            <person name="Alfaro M."/>
            <person name="Sun H."/>
            <person name="Tritt A."/>
            <person name="Yoshinaga Y."/>
            <person name="Zwiers L.-H."/>
            <person name="Turgeon B."/>
            <person name="Goodwin S."/>
            <person name="Spatafora J."/>
            <person name="Crous P."/>
            <person name="Grigoriev I."/>
        </authorList>
    </citation>
    <scope>NUCLEOTIDE SEQUENCE</scope>
    <source>
        <strain evidence="1">CBS 525.71</strain>
    </source>
</reference>
<proteinExistence type="predicted"/>
<comment type="caution">
    <text evidence="1">The sequence shown here is derived from an EMBL/GenBank/DDBJ whole genome shotgun (WGS) entry which is preliminary data.</text>
</comment>
<gene>
    <name evidence="1" type="ORF">BU25DRAFT_419701</name>
</gene>
<accession>A0ACB6S783</accession>
<protein>
    <submittedName>
        <fullName evidence="1">Uncharacterized protein</fullName>
    </submittedName>
</protein>
<organism evidence="1 2">
    <name type="scientific">Macroventuria anomochaeta</name>
    <dbReference type="NCBI Taxonomy" id="301207"/>
    <lineage>
        <taxon>Eukaryota</taxon>
        <taxon>Fungi</taxon>
        <taxon>Dikarya</taxon>
        <taxon>Ascomycota</taxon>
        <taxon>Pezizomycotina</taxon>
        <taxon>Dothideomycetes</taxon>
        <taxon>Pleosporomycetidae</taxon>
        <taxon>Pleosporales</taxon>
        <taxon>Pleosporineae</taxon>
        <taxon>Didymellaceae</taxon>
        <taxon>Macroventuria</taxon>
    </lineage>
</organism>
<keyword evidence="2" id="KW-1185">Reference proteome</keyword>
<sequence>MSADPEKLEDGPSSDCGRILQTQAISMIDQITVNVGTSEDNKKFPVLEAVIRKSSRFFDNALKHKWAANKTEPRTIDLSEDSPDIFNIYLHWLYFQQMPIARARASGNKQAKGDEYIDIAKCYVLGEKLMDNAFKNAILTALVDAYVDQPAEPRLCPGRLTLQVIYAGTMEGSPARRLLVDIWVRLAKETWIQHLTEDLPHAFVLEFSRALLLSKCSGKDKDDEYSWKEFVKDYMEEER</sequence>